<feature type="chain" id="PRO_5015125956" description="Secreted protein" evidence="1">
    <location>
        <begin position="26"/>
        <end position="84"/>
    </location>
</feature>
<protein>
    <recommendedName>
        <fullName evidence="4">Secreted protein</fullName>
    </recommendedName>
</protein>
<evidence type="ECO:0000256" key="1">
    <source>
        <dbReference type="SAM" id="SignalP"/>
    </source>
</evidence>
<dbReference type="AlphaFoldDB" id="A0A2P6N644"/>
<sequence length="84" mass="8926">MQGFNLDALLFTLQVAALPAQTAQSAQHSFHGRLAGVAPPIVEHVPHLIHLNPRCVAAARVTRSTIDVNRTRPIPSLSLGSGDV</sequence>
<name>A0A2P6N644_9EUKA</name>
<organism evidence="2 3">
    <name type="scientific">Planoprotostelium fungivorum</name>
    <dbReference type="NCBI Taxonomy" id="1890364"/>
    <lineage>
        <taxon>Eukaryota</taxon>
        <taxon>Amoebozoa</taxon>
        <taxon>Evosea</taxon>
        <taxon>Variosea</taxon>
        <taxon>Cavosteliida</taxon>
        <taxon>Cavosteliaceae</taxon>
        <taxon>Planoprotostelium</taxon>
    </lineage>
</organism>
<comment type="caution">
    <text evidence="2">The sequence shown here is derived from an EMBL/GenBank/DDBJ whole genome shotgun (WGS) entry which is preliminary data.</text>
</comment>
<keyword evidence="3" id="KW-1185">Reference proteome</keyword>
<dbReference type="Proteomes" id="UP000241769">
    <property type="component" value="Unassembled WGS sequence"/>
</dbReference>
<evidence type="ECO:0008006" key="4">
    <source>
        <dbReference type="Google" id="ProtNLM"/>
    </source>
</evidence>
<keyword evidence="1" id="KW-0732">Signal</keyword>
<reference evidence="2 3" key="1">
    <citation type="journal article" date="2018" name="Genome Biol. Evol.">
        <title>Multiple Roots of Fruiting Body Formation in Amoebozoa.</title>
        <authorList>
            <person name="Hillmann F."/>
            <person name="Forbes G."/>
            <person name="Novohradska S."/>
            <person name="Ferling I."/>
            <person name="Riege K."/>
            <person name="Groth M."/>
            <person name="Westermann M."/>
            <person name="Marz M."/>
            <person name="Spaller T."/>
            <person name="Winckler T."/>
            <person name="Schaap P."/>
            <person name="Glockner G."/>
        </authorList>
    </citation>
    <scope>NUCLEOTIDE SEQUENCE [LARGE SCALE GENOMIC DNA]</scope>
    <source>
        <strain evidence="2 3">Jena</strain>
    </source>
</reference>
<gene>
    <name evidence="2" type="ORF">PROFUN_08168</name>
</gene>
<evidence type="ECO:0000313" key="2">
    <source>
        <dbReference type="EMBL" id="PRP79407.1"/>
    </source>
</evidence>
<proteinExistence type="predicted"/>
<evidence type="ECO:0000313" key="3">
    <source>
        <dbReference type="Proteomes" id="UP000241769"/>
    </source>
</evidence>
<accession>A0A2P6N644</accession>
<feature type="signal peptide" evidence="1">
    <location>
        <begin position="1"/>
        <end position="25"/>
    </location>
</feature>
<dbReference type="InParanoid" id="A0A2P6N644"/>
<dbReference type="EMBL" id="MDYQ01000184">
    <property type="protein sequence ID" value="PRP79407.1"/>
    <property type="molecule type" value="Genomic_DNA"/>
</dbReference>